<evidence type="ECO:0000256" key="1">
    <source>
        <dbReference type="ARBA" id="ARBA00023268"/>
    </source>
</evidence>
<dbReference type="Pfam" id="PF00665">
    <property type="entry name" value="rve"/>
    <property type="match status" value="1"/>
</dbReference>
<evidence type="ECO:0000259" key="4">
    <source>
        <dbReference type="PROSITE" id="PS50158"/>
    </source>
</evidence>
<dbReference type="RefSeq" id="XP_002777263.1">
    <property type="nucleotide sequence ID" value="XM_002777217.1"/>
</dbReference>
<dbReference type="GO" id="GO:0008270">
    <property type="term" value="F:zinc ion binding"/>
    <property type="evidence" value="ECO:0007669"/>
    <property type="project" value="UniProtKB-KW"/>
</dbReference>
<protein>
    <submittedName>
        <fullName evidence="7">Retrovirus polyprotein, putative</fullName>
    </submittedName>
</protein>
<organism evidence="8">
    <name type="scientific">Perkinsus marinus (strain ATCC 50983 / TXsc)</name>
    <dbReference type="NCBI Taxonomy" id="423536"/>
    <lineage>
        <taxon>Eukaryota</taxon>
        <taxon>Sar</taxon>
        <taxon>Alveolata</taxon>
        <taxon>Perkinsozoa</taxon>
        <taxon>Perkinsea</taxon>
        <taxon>Perkinsida</taxon>
        <taxon>Perkinsidae</taxon>
        <taxon>Perkinsus</taxon>
    </lineage>
</organism>
<evidence type="ECO:0000259" key="6">
    <source>
        <dbReference type="PROSITE" id="PS50994"/>
    </source>
</evidence>
<dbReference type="Gene3D" id="3.10.10.10">
    <property type="entry name" value="HIV Type 1 Reverse Transcriptase, subunit A, domain 1"/>
    <property type="match status" value="1"/>
</dbReference>
<dbReference type="SUPFAM" id="SSF56672">
    <property type="entry name" value="DNA/RNA polymerases"/>
    <property type="match status" value="1"/>
</dbReference>
<feature type="region of interest" description="Disordered" evidence="3">
    <location>
        <begin position="68"/>
        <end position="96"/>
    </location>
</feature>
<dbReference type="FunFam" id="1.10.340.70:FF:000001">
    <property type="entry name" value="Retrovirus-related Pol polyprotein from transposon gypsy-like Protein"/>
    <property type="match status" value="1"/>
</dbReference>
<dbReference type="InterPro" id="IPR001584">
    <property type="entry name" value="Integrase_cat-core"/>
</dbReference>
<proteinExistence type="predicted"/>
<feature type="domain" description="Integrase catalytic" evidence="6">
    <location>
        <begin position="1353"/>
        <end position="1515"/>
    </location>
</feature>
<dbReference type="Gene3D" id="3.30.420.10">
    <property type="entry name" value="Ribonuclease H-like superfamily/Ribonuclease H"/>
    <property type="match status" value="1"/>
</dbReference>
<dbReference type="GO" id="GO:0003676">
    <property type="term" value="F:nucleic acid binding"/>
    <property type="evidence" value="ECO:0007669"/>
    <property type="project" value="InterPro"/>
</dbReference>
<feature type="region of interest" description="Disordered" evidence="3">
    <location>
        <begin position="2190"/>
        <end position="2220"/>
    </location>
</feature>
<feature type="compositionally biased region" description="Polar residues" evidence="3">
    <location>
        <begin position="1"/>
        <end position="11"/>
    </location>
</feature>
<keyword evidence="8" id="KW-1185">Reference proteome</keyword>
<reference evidence="7 8" key="1">
    <citation type="submission" date="2008-07" db="EMBL/GenBank/DDBJ databases">
        <authorList>
            <person name="El-Sayed N."/>
            <person name="Caler E."/>
            <person name="Inman J."/>
            <person name="Amedeo P."/>
            <person name="Hass B."/>
            <person name="Wortman J."/>
        </authorList>
    </citation>
    <scope>NUCLEOTIDE SEQUENCE [LARGE SCALE GENOMIC DNA]</scope>
    <source>
        <strain evidence="8">ATCC 50983 / TXsc</strain>
    </source>
</reference>
<dbReference type="CDD" id="cd01647">
    <property type="entry name" value="RT_LTR"/>
    <property type="match status" value="1"/>
</dbReference>
<dbReference type="SUPFAM" id="SSF53098">
    <property type="entry name" value="Ribonuclease H-like"/>
    <property type="match status" value="1"/>
</dbReference>
<dbReference type="FunFam" id="3.30.420.10:FF:000032">
    <property type="entry name" value="Retrovirus-related Pol polyprotein from transposon 297-like Protein"/>
    <property type="match status" value="1"/>
</dbReference>
<accession>C5L2I5</accession>
<dbReference type="EMBL" id="GG678592">
    <property type="protein sequence ID" value="EER09079.1"/>
    <property type="molecule type" value="Genomic_DNA"/>
</dbReference>
<dbReference type="InParanoid" id="C5L2I5"/>
<dbReference type="InterPro" id="IPR001878">
    <property type="entry name" value="Znf_CCHC"/>
</dbReference>
<evidence type="ECO:0000259" key="5">
    <source>
        <dbReference type="PROSITE" id="PS50878"/>
    </source>
</evidence>
<dbReference type="InterPro" id="IPR041577">
    <property type="entry name" value="RT_RNaseH_2"/>
</dbReference>
<feature type="domain" description="Reverse transcriptase" evidence="5">
    <location>
        <begin position="766"/>
        <end position="945"/>
    </location>
</feature>
<keyword evidence="1" id="KW-0511">Multifunctional enzyme</keyword>
<dbReference type="Pfam" id="PF00078">
    <property type="entry name" value="RVT_1"/>
    <property type="match status" value="1"/>
</dbReference>
<feature type="domain" description="CCHC-type" evidence="4">
    <location>
        <begin position="392"/>
        <end position="407"/>
    </location>
</feature>
<name>C5L2I5_PERM5</name>
<dbReference type="PROSITE" id="PS50878">
    <property type="entry name" value="RT_POL"/>
    <property type="match status" value="1"/>
</dbReference>
<dbReference type="GO" id="GO:0003824">
    <property type="term" value="F:catalytic activity"/>
    <property type="evidence" value="ECO:0007669"/>
    <property type="project" value="UniProtKB-KW"/>
</dbReference>
<dbReference type="GeneID" id="9065165"/>
<dbReference type="Proteomes" id="UP000007800">
    <property type="component" value="Unassembled WGS sequence"/>
</dbReference>
<keyword evidence="2" id="KW-0863">Zinc-finger</keyword>
<dbReference type="PROSITE" id="PS50994">
    <property type="entry name" value="INTEGRASE"/>
    <property type="match status" value="1"/>
</dbReference>
<dbReference type="CDD" id="cd09274">
    <property type="entry name" value="RNase_HI_RT_Ty3"/>
    <property type="match status" value="1"/>
</dbReference>
<evidence type="ECO:0000313" key="8">
    <source>
        <dbReference type="Proteomes" id="UP000007800"/>
    </source>
</evidence>
<evidence type="ECO:0000313" key="7">
    <source>
        <dbReference type="EMBL" id="EER09079.1"/>
    </source>
</evidence>
<dbReference type="SMART" id="SM00343">
    <property type="entry name" value="ZnF_C2HC"/>
    <property type="match status" value="1"/>
</dbReference>
<dbReference type="Gene3D" id="3.30.70.270">
    <property type="match status" value="2"/>
</dbReference>
<feature type="compositionally biased region" description="Polar residues" evidence="3">
    <location>
        <begin position="77"/>
        <end position="87"/>
    </location>
</feature>
<feature type="compositionally biased region" description="Basic and acidic residues" evidence="3">
    <location>
        <begin position="15"/>
        <end position="30"/>
    </location>
</feature>
<sequence>MVGSASGSTPTLPRAEGEGPRAPLVRRDPEEAAQEAYDEFIRAELGEAAAKQATEMARRSVEEYNRVLEERSPPQATPTLKHQSMVTESAEDNKQAELSQTRGMLAPLLTGQTLQVVTAQMPERYDGASDLRIWFRRFEADARAAGWNEHMMAERLGSFFRDSYFDTWDENAGKKDFAADREMMLQLFDLIRPDEALEKFHALSWDGKGHVSQFMAILKRALEEYDKMLPAEEKLPPLVKSRMLLDRLIACAPEGARPVLRRRRPKGITEVCQIIEDYRGKQSRTAKHAAAAVSEDEHACPGAVAQHPSDKDKQLASLIESQTKAINAMHTSQNALLGSLKDILKAQQDPGRKDKDMRAGPTQPRRQLMPCGLCEGKHASYNCPHKKFSEGCYICGSKAHLSRSCPERPALLEKIKKEKPVRIIGRNTKAGPPGIPWLMRDALDAVDRGVRSRRCCQGGSATSYIDSVLSSPTSMMESVSPRIALMAAQQRQVLETTGRLVTQGVQTVDSEEEVVTGVVDIGSQTDKILVEDKANTEASDKAVGEDVAYSDTSKDTVSVPVEDWCEKPCPEEEIEIDCVREPEHYCVGCAAAFAHLDVSTFDFPCDICSAPTGCAGLRADGPLMTNEELERANLKLPAESQARVPGTSKPKGKELIKGEEWPPAAWEHVDGFEGDDICQDPLRFAVPEFLDETVKLPDICESPTEAQQPVADLCEEFKDLFVLRPGRCTQAEHSVETGTTRPICERIRPIPHKYRDEISALLKEMEELGVIRRSTSAWRFPCVFVPKKNGKVRMCIDYRNLNKACHTEAYPVPRPDDVQEHLAGARVFSTLDLRSGYWQIPVRKEDQRKTAFCPGPGFPLYEWVMMPFGLASAPATFQRLMDAILGHLPFVRVYLDDVLIFSRSDEEHLEHLRIVFELLRATGMTVAAEKCEFMQDRVTYLGHMFNSTGMSPDLGKAEVILRWPLPRTAPALRSFLGLAGYYRNFVPHFADKSRCLYEIVNYCTKNKVVELGNQWGKEEELAFNDLKQWIASLPLLAYPDFSRPFQLMTDASDVAIGAVVEQDGRPLAFFSQSLTPTQKVWPVYEREAYAIFKALERFRPLLWGYHLELVVFSDHKPLEWIQTATTAKVQRWLISMSQFKFKVFYKKGKHNVVADALSRITTSDDKVAEPDLGALQRELQGTPALVTDKLLTEGREADAMEKDNFAPACVLTLCEQWSTADLVREQELDPVLRVVRDRVWTGEPLAKDELKDLEYRPYRRVWLTLRVHDSGLLVRRVQINEEATSRFVPVVPEGLRRQALDRFHEEAGHFRREHMVARLRRTAYWPGMSKDISEFLLHCEGCAPHKNVLLPHLPYVPYPVGSPWHTVAIDFLTVAPSRSGVSKLLVVVDHFTRWAEAVPVAGESAAEALKALLNIFSIHGPPVRILSDQGSAFESQLFKDVLAQLGIAKSRTSVYHPNANGHVERFNSTILNLLRTHVTRVDTWQDHLRSVLWAYNTTPHSVTGYAPFFLMYGREPPTLFFPALEPYVDYVFDPQGYQRHLSRIRACIEDNVDEWVTAHGAGFQALKEREKIAAARRHFVGQRFDSSCAKGLCVPSPGPFPIMATPTSASNPVIEASNGGEDPVQSSRPALRRQSCVDSAAEFHSPGSLQEELRKARLYRGRLRSQLRDTTEQLNNLIVSSEDDVQVHDVLADREKDLRLALEEQGAYVVALELRYDELTEKNSQILGRSKTLPSVVGALPSELPNHTPSLNGHHLLNDARLSNTHSCVSSGRGQRDQRVILPRVDNGSNVPVYGAILPPPCSQPTLATPAPYQQAVPRPEAFVMTPGAPVPTRVSGQDVRPVDSVSNVGVPPRMSVPKKCDSAAIGKLAIQSLRKSHQFSQHVLRIEEVLHEAGDGFYDENGAFQPHYGLRHACIQKFLTTLNQCPEVMDTASGTYDVRGDNWSAIKEACISAYGRRSVLVEKLNFIVSGLRFKSVRDIESYLKDVIAACEIYRVVYSTGSTDAQLIQFVRQILSKLPREIVQGVIRRCKDRLGTLEGDWECAVPVHSSGSVNRESIVEFIRMEARLMEETNSILPSRSSTPLNDSVKAIQADETSKSKSDGGGKSGVKSAFKEFLGRHRAVFGVTGYGCKNKDEVVSLCRPDAILSRHNRQGRVYYLVGYQNREVGLANVSSLPAPKFRAWEVEDYSKKNGNRNANGGVLNGDPKVVSKEGDKPSQGN</sequence>
<dbReference type="FunFam" id="3.30.70.270:FF:000020">
    <property type="entry name" value="Transposon Tf2-6 polyprotein-like Protein"/>
    <property type="match status" value="1"/>
</dbReference>
<dbReference type="Gene3D" id="4.10.60.10">
    <property type="entry name" value="Zinc finger, CCHC-type"/>
    <property type="match status" value="1"/>
</dbReference>
<dbReference type="InterPro" id="IPR036397">
    <property type="entry name" value="RNaseH_sf"/>
</dbReference>
<gene>
    <name evidence="7" type="ORF">Pmar_PMAR021729</name>
</gene>
<dbReference type="Pfam" id="PF17919">
    <property type="entry name" value="RT_RNaseH_2"/>
    <property type="match status" value="1"/>
</dbReference>
<feature type="compositionally biased region" description="Basic and acidic residues" evidence="3">
    <location>
        <begin position="2208"/>
        <end position="2220"/>
    </location>
</feature>
<evidence type="ECO:0000256" key="2">
    <source>
        <dbReference type="PROSITE-ProRule" id="PRU00047"/>
    </source>
</evidence>
<feature type="region of interest" description="Disordered" evidence="3">
    <location>
        <begin position="1"/>
        <end position="33"/>
    </location>
</feature>
<feature type="region of interest" description="Disordered" evidence="3">
    <location>
        <begin position="1832"/>
        <end position="1851"/>
    </location>
</feature>
<dbReference type="InterPro" id="IPR043502">
    <property type="entry name" value="DNA/RNA_pol_sf"/>
</dbReference>
<dbReference type="InterPro" id="IPR041588">
    <property type="entry name" value="Integrase_H2C2"/>
</dbReference>
<keyword evidence="2" id="KW-0479">Metal-binding</keyword>
<dbReference type="PANTHER" id="PTHR37984:SF5">
    <property type="entry name" value="PROTEIN NYNRIN-LIKE"/>
    <property type="match status" value="1"/>
</dbReference>
<dbReference type="GO" id="GO:0015074">
    <property type="term" value="P:DNA integration"/>
    <property type="evidence" value="ECO:0007669"/>
    <property type="project" value="InterPro"/>
</dbReference>
<dbReference type="InterPro" id="IPR050951">
    <property type="entry name" value="Retrovirus_Pol_polyprotein"/>
</dbReference>
<evidence type="ECO:0000256" key="3">
    <source>
        <dbReference type="SAM" id="MobiDB-lite"/>
    </source>
</evidence>
<dbReference type="PANTHER" id="PTHR37984">
    <property type="entry name" value="PROTEIN CBG26694"/>
    <property type="match status" value="1"/>
</dbReference>
<dbReference type="Pfam" id="PF17921">
    <property type="entry name" value="Integrase_H2C2"/>
    <property type="match status" value="1"/>
</dbReference>
<dbReference type="InterPro" id="IPR000477">
    <property type="entry name" value="RT_dom"/>
</dbReference>
<dbReference type="InterPro" id="IPR043128">
    <property type="entry name" value="Rev_trsase/Diguanyl_cyclase"/>
</dbReference>
<keyword evidence="2" id="KW-0862">Zinc</keyword>
<dbReference type="PROSITE" id="PS50158">
    <property type="entry name" value="ZF_CCHC"/>
    <property type="match status" value="1"/>
</dbReference>
<dbReference type="InterPro" id="IPR012337">
    <property type="entry name" value="RNaseH-like_sf"/>
</dbReference>
<dbReference type="Gene3D" id="1.10.340.70">
    <property type="match status" value="1"/>
</dbReference>